<dbReference type="STRING" id="67285.AQI88_24045"/>
<dbReference type="AlphaFoldDB" id="A0A117PVD1"/>
<comment type="caution">
    <text evidence="3">The sequence shown here is derived from an EMBL/GenBank/DDBJ whole genome shotgun (WGS) entry which is preliminary data.</text>
</comment>
<evidence type="ECO:0000313" key="4">
    <source>
        <dbReference type="Proteomes" id="UP000054241"/>
    </source>
</evidence>
<evidence type="ECO:0000256" key="2">
    <source>
        <dbReference type="SAM" id="Phobius"/>
    </source>
</evidence>
<dbReference type="EMBL" id="LMWL01000042">
    <property type="protein sequence ID" value="KUM94055.1"/>
    <property type="molecule type" value="Genomic_DNA"/>
</dbReference>
<evidence type="ECO:0000313" key="3">
    <source>
        <dbReference type="EMBL" id="KUM94055.1"/>
    </source>
</evidence>
<feature type="transmembrane region" description="Helical" evidence="2">
    <location>
        <begin position="60"/>
        <end position="84"/>
    </location>
</feature>
<protein>
    <submittedName>
        <fullName evidence="3">Uncharacterized protein</fullName>
    </submittedName>
</protein>
<keyword evidence="2" id="KW-0812">Transmembrane</keyword>
<dbReference type="Proteomes" id="UP000054241">
    <property type="component" value="Unassembled WGS sequence"/>
</dbReference>
<dbReference type="OrthoDB" id="4333093at2"/>
<accession>A0A117PVD1</accession>
<gene>
    <name evidence="3" type="ORF">AQI88_24045</name>
</gene>
<feature type="region of interest" description="Disordered" evidence="1">
    <location>
        <begin position="1"/>
        <end position="52"/>
    </location>
</feature>
<evidence type="ECO:0000256" key="1">
    <source>
        <dbReference type="SAM" id="MobiDB-lite"/>
    </source>
</evidence>
<feature type="compositionally biased region" description="Pro residues" evidence="1">
    <location>
        <begin position="19"/>
        <end position="42"/>
    </location>
</feature>
<organism evidence="3 4">
    <name type="scientific">Streptomyces cellostaticus</name>
    <dbReference type="NCBI Taxonomy" id="67285"/>
    <lineage>
        <taxon>Bacteria</taxon>
        <taxon>Bacillati</taxon>
        <taxon>Actinomycetota</taxon>
        <taxon>Actinomycetes</taxon>
        <taxon>Kitasatosporales</taxon>
        <taxon>Streptomycetaceae</taxon>
        <taxon>Streptomyces</taxon>
    </lineage>
</organism>
<keyword evidence="2" id="KW-0472">Membrane</keyword>
<keyword evidence="2" id="KW-1133">Transmembrane helix</keyword>
<proteinExistence type="predicted"/>
<dbReference type="SUPFAM" id="SSF81995">
    <property type="entry name" value="beta-sandwich domain of Sec23/24"/>
    <property type="match status" value="1"/>
</dbReference>
<name>A0A117PVD1_9ACTN</name>
<sequence>MSMPPPPQQPQYPYGQQPPQAPPPPGPYGSPYPQQQPYPQQPYPGWGMPPMGPPPKKRRVGLVLGIVGGVLLLLVGGLVALGVIGMKIEAGFPEAKNKLTLPKTLLDQKYDLADDLSDSEGRKIKNEVDGSWDAKVTDSVVGRYSPGGDDTKGTLVVSGLYGRFQNTTKGRNNMLKGVGEADGVTVAEPRRDLTPSGTDTTISCEVVVQKRSSATLTYPVCAWADGNTAAVVVQVDTSALTASSADVDLEAAARDTAKVRAEMLKPIG</sequence>
<keyword evidence="4" id="KW-1185">Reference proteome</keyword>
<feature type="compositionally biased region" description="Pro residues" evidence="1">
    <location>
        <begin position="1"/>
        <end position="10"/>
    </location>
</feature>
<reference evidence="3 4" key="1">
    <citation type="submission" date="2015-10" db="EMBL/GenBank/DDBJ databases">
        <title>Draft genome sequence of Streptomyces cellostaticus DSM 40189, type strain for the species Streptomyces cellostaticus.</title>
        <authorList>
            <person name="Ruckert C."/>
            <person name="Winkler A."/>
            <person name="Kalinowski J."/>
            <person name="Kampfer P."/>
            <person name="Glaeser S."/>
        </authorList>
    </citation>
    <scope>NUCLEOTIDE SEQUENCE [LARGE SCALE GENOMIC DNA]</scope>
    <source>
        <strain evidence="3 4">DSM 40189</strain>
    </source>
</reference>